<evidence type="ECO:0000259" key="6">
    <source>
        <dbReference type="PROSITE" id="PS50888"/>
    </source>
</evidence>
<feature type="compositionally biased region" description="Polar residues" evidence="5">
    <location>
        <begin position="48"/>
        <end position="72"/>
    </location>
</feature>
<accession>A0A4D6MTK6</accession>
<evidence type="ECO:0000256" key="5">
    <source>
        <dbReference type="SAM" id="MobiDB-lite"/>
    </source>
</evidence>
<dbReference type="Pfam" id="PF00010">
    <property type="entry name" value="HLH"/>
    <property type="match status" value="1"/>
</dbReference>
<dbReference type="GO" id="GO:0046983">
    <property type="term" value="F:protein dimerization activity"/>
    <property type="evidence" value="ECO:0007669"/>
    <property type="project" value="InterPro"/>
</dbReference>
<dbReference type="AlphaFoldDB" id="A0A4D6MTK6"/>
<gene>
    <name evidence="7" type="ORF">DEO72_LG8g2847</name>
</gene>
<organism evidence="7 8">
    <name type="scientific">Vigna unguiculata</name>
    <name type="common">Cowpea</name>
    <dbReference type="NCBI Taxonomy" id="3917"/>
    <lineage>
        <taxon>Eukaryota</taxon>
        <taxon>Viridiplantae</taxon>
        <taxon>Streptophyta</taxon>
        <taxon>Embryophyta</taxon>
        <taxon>Tracheophyta</taxon>
        <taxon>Spermatophyta</taxon>
        <taxon>Magnoliopsida</taxon>
        <taxon>eudicotyledons</taxon>
        <taxon>Gunneridae</taxon>
        <taxon>Pentapetalae</taxon>
        <taxon>rosids</taxon>
        <taxon>fabids</taxon>
        <taxon>Fabales</taxon>
        <taxon>Fabaceae</taxon>
        <taxon>Papilionoideae</taxon>
        <taxon>50 kb inversion clade</taxon>
        <taxon>NPAAA clade</taxon>
        <taxon>indigoferoid/millettioid clade</taxon>
        <taxon>Phaseoleae</taxon>
        <taxon>Vigna</taxon>
    </lineage>
</organism>
<feature type="region of interest" description="Disordered" evidence="5">
    <location>
        <begin position="222"/>
        <end position="243"/>
    </location>
</feature>
<dbReference type="Gene3D" id="4.10.280.10">
    <property type="entry name" value="Helix-loop-helix DNA-binding domain"/>
    <property type="match status" value="1"/>
</dbReference>
<dbReference type="PROSITE" id="PS50888">
    <property type="entry name" value="BHLH"/>
    <property type="match status" value="1"/>
</dbReference>
<evidence type="ECO:0000256" key="4">
    <source>
        <dbReference type="ARBA" id="ARBA00023242"/>
    </source>
</evidence>
<keyword evidence="8" id="KW-1185">Reference proteome</keyword>
<keyword evidence="4" id="KW-0539">Nucleus</keyword>
<feature type="compositionally biased region" description="Basic and acidic residues" evidence="5">
    <location>
        <begin position="36"/>
        <end position="47"/>
    </location>
</feature>
<feature type="domain" description="BHLH" evidence="6">
    <location>
        <begin position="235"/>
        <end position="284"/>
    </location>
</feature>
<feature type="region of interest" description="Disordered" evidence="5">
    <location>
        <begin position="180"/>
        <end position="201"/>
    </location>
</feature>
<protein>
    <submittedName>
        <fullName evidence="7">Transcription factor MYC2</fullName>
    </submittedName>
</protein>
<keyword evidence="3" id="KW-0804">Transcription</keyword>
<evidence type="ECO:0000313" key="8">
    <source>
        <dbReference type="Proteomes" id="UP000501690"/>
    </source>
</evidence>
<evidence type="ECO:0000256" key="1">
    <source>
        <dbReference type="ARBA" id="ARBA00004123"/>
    </source>
</evidence>
<dbReference type="SUPFAM" id="SSF47459">
    <property type="entry name" value="HLH, helix-loop-helix DNA-binding domain"/>
    <property type="match status" value="1"/>
</dbReference>
<name>A0A4D6MTK6_VIGUN</name>
<keyword evidence="2" id="KW-0805">Transcription regulation</keyword>
<dbReference type="Proteomes" id="UP000501690">
    <property type="component" value="Linkage Group LG8"/>
</dbReference>
<evidence type="ECO:0000256" key="2">
    <source>
        <dbReference type="ARBA" id="ARBA00023015"/>
    </source>
</evidence>
<dbReference type="InterPro" id="IPR011598">
    <property type="entry name" value="bHLH_dom"/>
</dbReference>
<sequence length="335" mass="38189">MDESWEKWFSNLEMGDDEFHVFNEHDMMISLEEELMKGESSVPHDSDSAINNDNGTGSCLETNTQHANSSSEKNQVFSSCTFSFADSTVVSNVADESFHAKTEKRRSNLQAQQHIMAEKKRREKLSTMFLELSTMEMDDDELHLFNEHNMNSLEEELMKGESSVPYDSYFANSSSSNNNMGNGSCLERNTQHANSNSEKNQMVTPCNLSFEDSTVVSNVPDESFHAKPEKRRSISQTSKHIMAERKRREKISTLLIELSAMLPGLKKMDKISIISKTIDYVKYLQNRINDLQEVNSKRESMKYCKNNNTNVNISENSNDLDTTFLKIDSSVSECL</sequence>
<dbReference type="PANTHER" id="PTHR45959">
    <property type="entry name" value="BHLH TRANSCRIPTION FACTOR"/>
    <property type="match status" value="1"/>
</dbReference>
<dbReference type="InterPro" id="IPR052610">
    <property type="entry name" value="bHLH_transcription_regulator"/>
</dbReference>
<dbReference type="SMART" id="SM00353">
    <property type="entry name" value="HLH"/>
    <property type="match status" value="1"/>
</dbReference>
<dbReference type="EMBL" id="CP039352">
    <property type="protein sequence ID" value="QCE04806.1"/>
    <property type="molecule type" value="Genomic_DNA"/>
</dbReference>
<reference evidence="7 8" key="1">
    <citation type="submission" date="2019-04" db="EMBL/GenBank/DDBJ databases">
        <title>An improved genome assembly and genetic linkage map for asparagus bean, Vigna unguiculata ssp. sesquipedialis.</title>
        <authorList>
            <person name="Xia Q."/>
            <person name="Zhang R."/>
            <person name="Dong Y."/>
        </authorList>
    </citation>
    <scope>NUCLEOTIDE SEQUENCE [LARGE SCALE GENOMIC DNA]</scope>
    <source>
        <tissue evidence="7">Leaf</tissue>
    </source>
</reference>
<feature type="compositionally biased region" description="Polar residues" evidence="5">
    <location>
        <begin position="187"/>
        <end position="201"/>
    </location>
</feature>
<evidence type="ECO:0000313" key="7">
    <source>
        <dbReference type="EMBL" id="QCE04806.1"/>
    </source>
</evidence>
<comment type="subcellular location">
    <subcellularLocation>
        <location evidence="1">Nucleus</location>
    </subcellularLocation>
</comment>
<proteinExistence type="predicted"/>
<feature type="region of interest" description="Disordered" evidence="5">
    <location>
        <begin position="36"/>
        <end position="72"/>
    </location>
</feature>
<evidence type="ECO:0000256" key="3">
    <source>
        <dbReference type="ARBA" id="ARBA00023163"/>
    </source>
</evidence>
<dbReference type="PANTHER" id="PTHR45959:SF2">
    <property type="entry name" value="BHLH TRANSCRIPTION FACTOR"/>
    <property type="match status" value="1"/>
</dbReference>
<dbReference type="GO" id="GO:0005634">
    <property type="term" value="C:nucleus"/>
    <property type="evidence" value="ECO:0007669"/>
    <property type="project" value="UniProtKB-SubCell"/>
</dbReference>
<dbReference type="InterPro" id="IPR036638">
    <property type="entry name" value="HLH_DNA-bd_sf"/>
</dbReference>